<dbReference type="Proteomes" id="UP001153678">
    <property type="component" value="Unassembled WGS sequence"/>
</dbReference>
<protein>
    <submittedName>
        <fullName evidence="1">1276_t:CDS:1</fullName>
    </submittedName>
</protein>
<gene>
    <name evidence="1" type="ORF">FWILDA_LOCUS12024</name>
</gene>
<comment type="caution">
    <text evidence="1">The sequence shown here is derived from an EMBL/GenBank/DDBJ whole genome shotgun (WGS) entry which is preliminary data.</text>
</comment>
<organism evidence="1 2">
    <name type="scientific">Funneliformis geosporum</name>
    <dbReference type="NCBI Taxonomy" id="1117311"/>
    <lineage>
        <taxon>Eukaryota</taxon>
        <taxon>Fungi</taxon>
        <taxon>Fungi incertae sedis</taxon>
        <taxon>Mucoromycota</taxon>
        <taxon>Glomeromycotina</taxon>
        <taxon>Glomeromycetes</taxon>
        <taxon>Glomerales</taxon>
        <taxon>Glomeraceae</taxon>
        <taxon>Funneliformis</taxon>
    </lineage>
</organism>
<proteinExistence type="predicted"/>
<evidence type="ECO:0000313" key="1">
    <source>
        <dbReference type="EMBL" id="CAI2185332.1"/>
    </source>
</evidence>
<reference evidence="1" key="1">
    <citation type="submission" date="2022-08" db="EMBL/GenBank/DDBJ databases">
        <authorList>
            <person name="Kallberg Y."/>
            <person name="Tangrot J."/>
            <person name="Rosling A."/>
        </authorList>
    </citation>
    <scope>NUCLEOTIDE SEQUENCE</scope>
    <source>
        <strain evidence="1">Wild A</strain>
    </source>
</reference>
<sequence length="113" mass="13447">MRDKTAKGLIHEAYNWSHYQLKSLLGNEFVNVVEINQTGNIKNEFNVANVYKSLNFQRLIQRRQHRRHQKMRIYQRNAQSINNQESLDRIANLPRQEISNTLLDQFFNGTAFI</sequence>
<evidence type="ECO:0000313" key="2">
    <source>
        <dbReference type="Proteomes" id="UP001153678"/>
    </source>
</evidence>
<keyword evidence="2" id="KW-1185">Reference proteome</keyword>
<name>A0A9W4SXS9_9GLOM</name>
<dbReference type="EMBL" id="CAMKVN010003674">
    <property type="protein sequence ID" value="CAI2185332.1"/>
    <property type="molecule type" value="Genomic_DNA"/>
</dbReference>
<accession>A0A9W4SXS9</accession>
<dbReference type="AlphaFoldDB" id="A0A9W4SXS9"/>